<feature type="region of interest" description="Disordered" evidence="2">
    <location>
        <begin position="423"/>
        <end position="458"/>
    </location>
</feature>
<dbReference type="RefSeq" id="WP_158766407.1">
    <property type="nucleotide sequence ID" value="NZ_CP047045.1"/>
</dbReference>
<proteinExistence type="predicted"/>
<feature type="compositionally biased region" description="Basic and acidic residues" evidence="2">
    <location>
        <begin position="174"/>
        <end position="183"/>
    </location>
</feature>
<dbReference type="AlphaFoldDB" id="A0A6I6MLK6"/>
<keyword evidence="4" id="KW-0808">Transferase</keyword>
<evidence type="ECO:0000256" key="1">
    <source>
        <dbReference type="ARBA" id="ARBA00022763"/>
    </source>
</evidence>
<dbReference type="InterPro" id="IPR043502">
    <property type="entry name" value="DNA/RNA_pol_sf"/>
</dbReference>
<protein>
    <submittedName>
        <fullName evidence="4">Nucleotidyltransferase/DNA polymerase involved in DNA repair</fullName>
    </submittedName>
</protein>
<dbReference type="InterPro" id="IPR001126">
    <property type="entry name" value="UmuC"/>
</dbReference>
<dbReference type="PANTHER" id="PTHR35369">
    <property type="entry name" value="BLR3025 PROTEIN-RELATED"/>
    <property type="match status" value="1"/>
</dbReference>
<keyword evidence="1" id="KW-0227">DNA damage</keyword>
<dbReference type="Proteomes" id="UP000431269">
    <property type="component" value="Chromosome"/>
</dbReference>
<dbReference type="InterPro" id="IPR050356">
    <property type="entry name" value="SulA_CellDiv_inhibitor"/>
</dbReference>
<gene>
    <name evidence="4" type="ORF">DSM104635_02409</name>
</gene>
<dbReference type="GO" id="GO:0016740">
    <property type="term" value="F:transferase activity"/>
    <property type="evidence" value="ECO:0007669"/>
    <property type="project" value="UniProtKB-KW"/>
</dbReference>
<dbReference type="KEGG" id="tsv:DSM104635_02409"/>
<dbReference type="SUPFAM" id="SSF56672">
    <property type="entry name" value="DNA/RNA polymerases"/>
    <property type="match status" value="1"/>
</dbReference>
<dbReference type="Pfam" id="PF00817">
    <property type="entry name" value="IMS"/>
    <property type="match status" value="1"/>
</dbReference>
<evidence type="ECO:0000256" key="2">
    <source>
        <dbReference type="SAM" id="MobiDB-lite"/>
    </source>
</evidence>
<evidence type="ECO:0000313" key="5">
    <source>
        <dbReference type="Proteomes" id="UP000431269"/>
    </source>
</evidence>
<feature type="region of interest" description="Disordered" evidence="2">
    <location>
        <begin position="174"/>
        <end position="211"/>
    </location>
</feature>
<evidence type="ECO:0000259" key="3">
    <source>
        <dbReference type="Pfam" id="PF00817"/>
    </source>
</evidence>
<dbReference type="CDD" id="cd03468">
    <property type="entry name" value="PolY_like"/>
    <property type="match status" value="1"/>
</dbReference>
<feature type="domain" description="UmuC" evidence="3">
    <location>
        <begin position="48"/>
        <end position="157"/>
    </location>
</feature>
<name>A0A6I6MLK6_9CAUL</name>
<sequence>MTAGSHNARWLAIYLPRLSTDRLIRSGRAPADDRPLATYTKEAGAFQLTGVDARASALGLRLAMSLADARAIQPKLEAVEAEPEEDARALDNIAAWCERFTPIVVLDPPEGLFLDITGCPHLFGGEEALRKLIVTHLNAQGFTVRAAVAGTPGAAWAFARYARKQTLSLAERVAAKQRGEGRSNKQAPGRLNAPHPPPPAPRGGGGEDLRATLSPLPIEALRLEPDAAAFIRRFGLKTIGQLTEIPRSSFTARGGEHAMLHLDQALGRVPEVLTPRRPPPMVFALRRFLEPIFTADAVLEVAQVLCEDAAPKLELRGVGMLAAELVLFGVDGRDRILPINVSRPLRDVKALMRLFREKLNVVGENLNAEFGFEAARLDAVRTAPIEERARALVSLEEAAAGAEKISEIVDILSSRLGGKRVLRPQLHEEHAPERAAGWRSALGKEKKKAPEKKPPADSVMRRPVRLYAPAQAIEVMAGVPDGPPIRFRWRRVTREVVRSEGPERIAGDWQKREMTRDYYRVEDKQGRRYWLYREGLYGESEEKPRWYVHGLFA</sequence>
<evidence type="ECO:0000313" key="4">
    <source>
        <dbReference type="EMBL" id="QGZ95559.1"/>
    </source>
</evidence>
<organism evidence="4 5">
    <name type="scientific">Terricaulis silvestris</name>
    <dbReference type="NCBI Taxonomy" id="2686094"/>
    <lineage>
        <taxon>Bacteria</taxon>
        <taxon>Pseudomonadati</taxon>
        <taxon>Pseudomonadota</taxon>
        <taxon>Alphaproteobacteria</taxon>
        <taxon>Caulobacterales</taxon>
        <taxon>Caulobacteraceae</taxon>
        <taxon>Terricaulis</taxon>
    </lineage>
</organism>
<dbReference type="GO" id="GO:0006281">
    <property type="term" value="P:DNA repair"/>
    <property type="evidence" value="ECO:0007669"/>
    <property type="project" value="InterPro"/>
</dbReference>
<reference evidence="5" key="1">
    <citation type="submission" date="2019-12" db="EMBL/GenBank/DDBJ databases">
        <title>Complete genome of Terracaulis silvestris 0127_4.</title>
        <authorList>
            <person name="Vieira S."/>
            <person name="Riedel T."/>
            <person name="Sproer C."/>
            <person name="Pascual J."/>
            <person name="Boedeker C."/>
            <person name="Overmann J."/>
        </authorList>
    </citation>
    <scope>NUCLEOTIDE SEQUENCE [LARGE SCALE GENOMIC DNA]</scope>
    <source>
        <strain evidence="5">0127_4</strain>
    </source>
</reference>
<dbReference type="EMBL" id="CP047045">
    <property type="protein sequence ID" value="QGZ95559.1"/>
    <property type="molecule type" value="Genomic_DNA"/>
</dbReference>
<accession>A0A6I6MLK6</accession>
<dbReference type="PANTHER" id="PTHR35369:SF2">
    <property type="entry name" value="BLR3025 PROTEIN"/>
    <property type="match status" value="1"/>
</dbReference>
<keyword evidence="5" id="KW-1185">Reference proteome</keyword>